<evidence type="ECO:0000259" key="2">
    <source>
        <dbReference type="Pfam" id="PF26334"/>
    </source>
</evidence>
<evidence type="ECO:0000256" key="1">
    <source>
        <dbReference type="ARBA" id="ARBA00022679"/>
    </source>
</evidence>
<feature type="domain" description="Glucosyltransferase 3-like C-terminal" evidence="3">
    <location>
        <begin position="180"/>
        <end position="340"/>
    </location>
</feature>
<dbReference type="Gene3D" id="3.40.50.2000">
    <property type="entry name" value="Glycogen Phosphorylase B"/>
    <property type="match status" value="2"/>
</dbReference>
<reference evidence="4 5" key="1">
    <citation type="submission" date="2020-04" db="EMBL/GenBank/DDBJ databases">
        <title>Genome sequencing of novel species.</title>
        <authorList>
            <person name="Heo J."/>
            <person name="Kim S.-J."/>
            <person name="Kim J.-S."/>
            <person name="Hong S.-B."/>
            <person name="Kwon S.-W."/>
        </authorList>
    </citation>
    <scope>NUCLEOTIDE SEQUENCE [LARGE SCALE GENOMIC DNA]</scope>
    <source>
        <strain evidence="4 5">F39-2</strain>
    </source>
</reference>
<evidence type="ECO:0000259" key="3">
    <source>
        <dbReference type="Pfam" id="PF26337"/>
    </source>
</evidence>
<keyword evidence="5" id="KW-1185">Reference proteome</keyword>
<dbReference type="InterPro" id="IPR058592">
    <property type="entry name" value="Gtf3_C"/>
</dbReference>
<dbReference type="KEGG" id="mrob:HH214_17595"/>
<feature type="domain" description="Glucosyltransferase 3-like N-terminal" evidence="2">
    <location>
        <begin position="15"/>
        <end position="159"/>
    </location>
</feature>
<keyword evidence="1" id="KW-0808">Transferase</keyword>
<gene>
    <name evidence="4" type="ORF">HH214_17595</name>
</gene>
<dbReference type="InterPro" id="IPR058591">
    <property type="entry name" value="Gtf3_N"/>
</dbReference>
<protein>
    <recommendedName>
        <fullName evidence="6">Beta-1,6-galactofuranosyltransferase</fullName>
    </recommendedName>
</protein>
<dbReference type="PIRSF" id="PIRSF007023">
    <property type="entry name" value="UDP-Galf_transf"/>
    <property type="match status" value="1"/>
</dbReference>
<evidence type="ECO:0008006" key="6">
    <source>
        <dbReference type="Google" id="ProtNLM"/>
    </source>
</evidence>
<name>A0A7L5E4M6_9SPHI</name>
<dbReference type="Pfam" id="PF26337">
    <property type="entry name" value="Gtf3_C"/>
    <property type="match status" value="1"/>
</dbReference>
<dbReference type="EMBL" id="CP051682">
    <property type="protein sequence ID" value="QJD97558.1"/>
    <property type="molecule type" value="Genomic_DNA"/>
</dbReference>
<proteinExistence type="predicted"/>
<organism evidence="4 5">
    <name type="scientific">Mucilaginibacter robiniae</name>
    <dbReference type="NCBI Taxonomy" id="2728022"/>
    <lineage>
        <taxon>Bacteria</taxon>
        <taxon>Pseudomonadati</taxon>
        <taxon>Bacteroidota</taxon>
        <taxon>Sphingobacteriia</taxon>
        <taxon>Sphingobacteriales</taxon>
        <taxon>Sphingobacteriaceae</taxon>
        <taxon>Mucilaginibacter</taxon>
    </lineage>
</organism>
<accession>A0A7L5E4M6</accession>
<dbReference type="Pfam" id="PF26334">
    <property type="entry name" value="Gtf3_N"/>
    <property type="match status" value="1"/>
</dbReference>
<dbReference type="AlphaFoldDB" id="A0A7L5E4M6"/>
<evidence type="ECO:0000313" key="4">
    <source>
        <dbReference type="EMBL" id="QJD97558.1"/>
    </source>
</evidence>
<dbReference type="Proteomes" id="UP000503278">
    <property type="component" value="Chromosome"/>
</dbReference>
<evidence type="ECO:0000313" key="5">
    <source>
        <dbReference type="Proteomes" id="UP000503278"/>
    </source>
</evidence>
<dbReference type="SUPFAM" id="SSF53756">
    <property type="entry name" value="UDP-Glycosyltransferase/glycogen phosphorylase"/>
    <property type="match status" value="1"/>
</dbReference>
<dbReference type="RefSeq" id="WP_169609841.1">
    <property type="nucleotide sequence ID" value="NZ_CP051682.1"/>
</dbReference>
<sequence>MFKHKYQFTIFEYSDKINNSASTKAVADCNKIFTAAGYQDYTLTVNNEAGRKAKFYLNAFVAICKFLVKVEKGSLIGIQYPMLNNVFKYFIKAANLKGIKFFCIIHDVESLRLGGTDEALVAKEVNNLNYYDALVVHNPLMLQWLKSKGVTSKMVSLGIFDYLAKQAPLQQGTSTKLNTVAFAGNLNKSNFIYHLGDIQNCKFNVYGPNLIKENTLGSNTQWCGVYPPDEIVQHLKGDFGLIWDGDDINELDAILGNYLKFNNPHKVSLYLAAGLPVIAPRSSAIGQLLQKNKIGILIDTLKDLNTLNVPAEEYVILKNNCISIQQKLIKGEFFSEALNAVEKELAI</sequence>